<dbReference type="EMBL" id="JAVDTT010000002">
    <property type="protein sequence ID" value="MDR6841158.1"/>
    <property type="molecule type" value="Genomic_DNA"/>
</dbReference>
<dbReference type="PANTHER" id="PTHR40606">
    <property type="match status" value="1"/>
</dbReference>
<dbReference type="PANTHER" id="PTHR40606:SF1">
    <property type="entry name" value="UPF0339 PROTEIN YEGP"/>
    <property type="match status" value="1"/>
</dbReference>
<feature type="region of interest" description="Disordered" evidence="2">
    <location>
        <begin position="83"/>
        <end position="111"/>
    </location>
</feature>
<dbReference type="Gene3D" id="2.30.29.80">
    <property type="match status" value="1"/>
</dbReference>
<evidence type="ECO:0000259" key="3">
    <source>
        <dbReference type="Pfam" id="PF07411"/>
    </source>
</evidence>
<evidence type="ECO:0000256" key="1">
    <source>
        <dbReference type="ARBA" id="ARBA00007576"/>
    </source>
</evidence>
<organism evidence="4 5">
    <name type="scientific">Pseudoxanthomonas sacheonensis</name>
    <dbReference type="NCBI Taxonomy" id="443615"/>
    <lineage>
        <taxon>Bacteria</taxon>
        <taxon>Pseudomonadati</taxon>
        <taxon>Pseudomonadota</taxon>
        <taxon>Gammaproteobacteria</taxon>
        <taxon>Lysobacterales</taxon>
        <taxon>Lysobacteraceae</taxon>
        <taxon>Pseudoxanthomonas</taxon>
    </lineage>
</organism>
<evidence type="ECO:0000256" key="2">
    <source>
        <dbReference type="SAM" id="MobiDB-lite"/>
    </source>
</evidence>
<dbReference type="InterPro" id="IPR051141">
    <property type="entry name" value="UPF0339_domain"/>
</dbReference>
<dbReference type="Pfam" id="PF07411">
    <property type="entry name" value="DUF1508"/>
    <property type="match status" value="2"/>
</dbReference>
<proteinExistence type="inferred from homology"/>
<evidence type="ECO:0000313" key="4">
    <source>
        <dbReference type="EMBL" id="MDR6841158.1"/>
    </source>
</evidence>
<reference evidence="4 5" key="1">
    <citation type="submission" date="2023-07" db="EMBL/GenBank/DDBJ databases">
        <title>Sorghum-associated microbial communities from plants grown in Nebraska, USA.</title>
        <authorList>
            <person name="Schachtman D."/>
        </authorList>
    </citation>
    <scope>NUCLEOTIDE SEQUENCE [LARGE SCALE GENOMIC DNA]</scope>
    <source>
        <strain evidence="4 5">BE107</strain>
    </source>
</reference>
<protein>
    <submittedName>
        <fullName evidence="4">Uncharacterized protein YegP (UPF0339 family)</fullName>
    </submittedName>
</protein>
<dbReference type="SUPFAM" id="SSF160113">
    <property type="entry name" value="YegP-like"/>
    <property type="match status" value="2"/>
</dbReference>
<sequence length="111" mass="11630">MASRYLLTGPSGGQYHFVLKAGNGETILTSERYTTKAAANNGIQSVKTNSSIDARYVRKNATNGKPMFNLKAANGEIIGSSETYSSDAAREGGITSVKVNGPSAPIDDQTA</sequence>
<comment type="caution">
    <text evidence="4">The sequence shown here is derived from an EMBL/GenBank/DDBJ whole genome shotgun (WGS) entry which is preliminary data.</text>
</comment>
<dbReference type="RefSeq" id="WP_310091659.1">
    <property type="nucleotide sequence ID" value="NZ_JAVDTT010000002.1"/>
</dbReference>
<accession>A0ABU1RQV6</accession>
<dbReference type="InterPro" id="IPR010879">
    <property type="entry name" value="DUF1508"/>
</dbReference>
<evidence type="ECO:0000313" key="5">
    <source>
        <dbReference type="Proteomes" id="UP001254759"/>
    </source>
</evidence>
<dbReference type="InterPro" id="IPR036913">
    <property type="entry name" value="YegP-like_sf"/>
</dbReference>
<name>A0ABU1RQV6_9GAMM</name>
<feature type="domain" description="DUF1508" evidence="3">
    <location>
        <begin position="62"/>
        <end position="108"/>
    </location>
</feature>
<gene>
    <name evidence="4" type="ORF">J2W94_001443</name>
</gene>
<dbReference type="Proteomes" id="UP001254759">
    <property type="component" value="Unassembled WGS sequence"/>
</dbReference>
<keyword evidence="5" id="KW-1185">Reference proteome</keyword>
<feature type="domain" description="DUF1508" evidence="3">
    <location>
        <begin position="11"/>
        <end position="56"/>
    </location>
</feature>
<comment type="similarity">
    <text evidence="1">Belongs to the UPF0339 family. Duplicated subfamily.</text>
</comment>